<accession>A0AAJ0F7E5</accession>
<protein>
    <submittedName>
        <fullName evidence="1">Uncharacterized protein</fullName>
    </submittedName>
</protein>
<dbReference type="EMBL" id="MU839831">
    <property type="protein sequence ID" value="KAK1756732.1"/>
    <property type="molecule type" value="Genomic_DNA"/>
</dbReference>
<keyword evidence="2" id="KW-1185">Reference proteome</keyword>
<organism evidence="1 2">
    <name type="scientific">Echria macrotheca</name>
    <dbReference type="NCBI Taxonomy" id="438768"/>
    <lineage>
        <taxon>Eukaryota</taxon>
        <taxon>Fungi</taxon>
        <taxon>Dikarya</taxon>
        <taxon>Ascomycota</taxon>
        <taxon>Pezizomycotina</taxon>
        <taxon>Sordariomycetes</taxon>
        <taxon>Sordariomycetidae</taxon>
        <taxon>Sordariales</taxon>
        <taxon>Schizotheciaceae</taxon>
        <taxon>Echria</taxon>
    </lineage>
</organism>
<sequence length="59" mass="6207">MGEIYGNATLTVAAASAESENGRIIMERNPADGPFSLNLALRGLGNISRLSKCVRTSLV</sequence>
<gene>
    <name evidence="1" type="ORF">QBC47DRAFT_412104</name>
</gene>
<dbReference type="AlphaFoldDB" id="A0AAJ0F7E5"/>
<evidence type="ECO:0000313" key="1">
    <source>
        <dbReference type="EMBL" id="KAK1756732.1"/>
    </source>
</evidence>
<dbReference type="Proteomes" id="UP001239445">
    <property type="component" value="Unassembled WGS sequence"/>
</dbReference>
<evidence type="ECO:0000313" key="2">
    <source>
        <dbReference type="Proteomes" id="UP001239445"/>
    </source>
</evidence>
<proteinExistence type="predicted"/>
<name>A0AAJ0F7E5_9PEZI</name>
<reference evidence="1" key="1">
    <citation type="submission" date="2023-06" db="EMBL/GenBank/DDBJ databases">
        <title>Genome-scale phylogeny and comparative genomics of the fungal order Sordariales.</title>
        <authorList>
            <consortium name="Lawrence Berkeley National Laboratory"/>
            <person name="Hensen N."/>
            <person name="Bonometti L."/>
            <person name="Westerberg I."/>
            <person name="Brannstrom I.O."/>
            <person name="Guillou S."/>
            <person name="Cros-Aarteil S."/>
            <person name="Calhoun S."/>
            <person name="Haridas S."/>
            <person name="Kuo A."/>
            <person name="Mondo S."/>
            <person name="Pangilinan J."/>
            <person name="Riley R."/>
            <person name="Labutti K."/>
            <person name="Andreopoulos B."/>
            <person name="Lipzen A."/>
            <person name="Chen C."/>
            <person name="Yanf M."/>
            <person name="Daum C."/>
            <person name="Ng V."/>
            <person name="Clum A."/>
            <person name="Steindorff A."/>
            <person name="Ohm R."/>
            <person name="Martin F."/>
            <person name="Silar P."/>
            <person name="Natvig D."/>
            <person name="Lalanne C."/>
            <person name="Gautier V."/>
            <person name="Ament-Velasquez S.L."/>
            <person name="Kruys A."/>
            <person name="Hutchinson M.I."/>
            <person name="Powell A.J."/>
            <person name="Barry K."/>
            <person name="Miller A.N."/>
            <person name="Grigoriev I.V."/>
            <person name="Debuchy R."/>
            <person name="Gladieux P."/>
            <person name="Thoren M.H."/>
            <person name="Johannesson H."/>
        </authorList>
    </citation>
    <scope>NUCLEOTIDE SEQUENCE</scope>
    <source>
        <strain evidence="1">PSN4</strain>
    </source>
</reference>
<comment type="caution">
    <text evidence="1">The sequence shown here is derived from an EMBL/GenBank/DDBJ whole genome shotgun (WGS) entry which is preliminary data.</text>
</comment>